<feature type="binding site" evidence="5">
    <location>
        <position position="59"/>
    </location>
    <ligand>
        <name>Zn(2+)</name>
        <dbReference type="ChEBI" id="CHEBI:29105"/>
    </ligand>
</feature>
<feature type="binding site" evidence="5">
    <location>
        <position position="62"/>
    </location>
    <ligand>
        <name>Zn(2+)</name>
        <dbReference type="ChEBI" id="CHEBI:29105"/>
    </ligand>
</feature>
<comment type="function">
    <text evidence="5">Transforms N(2)-succinylglutamate into succinate and glutamate.</text>
</comment>
<evidence type="ECO:0000313" key="8">
    <source>
        <dbReference type="EMBL" id="MCV2401834.1"/>
    </source>
</evidence>
<feature type="domain" description="AstE/AspA barrel-sandwich hybrid" evidence="6">
    <location>
        <begin position="256"/>
        <end position="326"/>
    </location>
</feature>
<evidence type="ECO:0000256" key="4">
    <source>
        <dbReference type="ARBA" id="ARBA00022833"/>
    </source>
</evidence>
<keyword evidence="4 5" id="KW-0862">Zinc</keyword>
<dbReference type="InterPro" id="IPR007036">
    <property type="entry name" value="Aste_AspA_hybrid_dom"/>
</dbReference>
<dbReference type="Pfam" id="PF24827">
    <property type="entry name" value="AstE_AspA_cat"/>
    <property type="match status" value="1"/>
</dbReference>
<accession>A0ABT2YQ66</accession>
<dbReference type="InterPro" id="IPR016681">
    <property type="entry name" value="SuccinylGlu_desuccinylase"/>
</dbReference>
<dbReference type="SUPFAM" id="SSF53187">
    <property type="entry name" value="Zn-dependent exopeptidases"/>
    <property type="match status" value="1"/>
</dbReference>
<dbReference type="EMBL" id="JAOVZB010000001">
    <property type="protein sequence ID" value="MCV2401834.1"/>
    <property type="molecule type" value="Genomic_DNA"/>
</dbReference>
<keyword evidence="2 5" id="KW-0479">Metal-binding</keyword>
<dbReference type="InterPro" id="IPR055438">
    <property type="entry name" value="AstE_AspA_cat"/>
</dbReference>
<dbReference type="EC" id="3.5.1.96" evidence="5"/>
<dbReference type="Pfam" id="PF04952">
    <property type="entry name" value="AstE_AspA_hybrid"/>
    <property type="match status" value="1"/>
</dbReference>
<comment type="pathway">
    <text evidence="5">Amino-acid degradation; L-arginine degradation via AST pathway; L-glutamate and succinate from L-arginine: step 5/5.</text>
</comment>
<keyword evidence="3 5" id="KW-0378">Hydrolase</keyword>
<comment type="caution">
    <text evidence="8">The sequence shown here is derived from an EMBL/GenBank/DDBJ whole genome shotgun (WGS) entry which is preliminary data.</text>
</comment>
<evidence type="ECO:0000256" key="3">
    <source>
        <dbReference type="ARBA" id="ARBA00022801"/>
    </source>
</evidence>
<proteinExistence type="inferred from homology"/>
<dbReference type="PANTHER" id="PTHR15162">
    <property type="entry name" value="ASPARTOACYLASE"/>
    <property type="match status" value="1"/>
</dbReference>
<dbReference type="PANTHER" id="PTHR15162:SF7">
    <property type="entry name" value="SUCCINYLGLUTAMATE DESUCCINYLASE"/>
    <property type="match status" value="1"/>
</dbReference>
<feature type="binding site" evidence="5">
    <location>
        <position position="151"/>
    </location>
    <ligand>
        <name>Zn(2+)</name>
        <dbReference type="ChEBI" id="CHEBI:29105"/>
    </ligand>
</feature>
<feature type="domain" description="Succinylglutamate desuccinylase/Aspartoacylase catalytic" evidence="7">
    <location>
        <begin position="49"/>
        <end position="235"/>
    </location>
</feature>
<evidence type="ECO:0000259" key="7">
    <source>
        <dbReference type="Pfam" id="PF24827"/>
    </source>
</evidence>
<sequence>MFKQSFLFDTLDLTTEMPTAATKAVAGGQLKLIRRGVLEVTPSEVNEATKSIVISAGVHGNETTPLELVDAIVNDILAGTFEIKERCLFILAYPKAINNKTRFLDENLNRLFYKEVAGESVEVDIAKELMADVSAFFAPTPESQRWHLDLHCAIRKSEHFTFAVSPHTLTKTRSRELFSFIDKAQLDAVLLSQGKTNTFSCFSANTHNAQALTVELGQVSPLGENDLSLVDGFNLALRALLCGQLDTIEATSKSIIYGVCQTLTRTQEDFDFTFDAKVKNFTRFYKGDELGHDGETTLTVKQEYEAVVFPNKDVALGSRAALMVTEVNACFNDDYLEFSLPNS</sequence>
<dbReference type="RefSeq" id="WP_263529206.1">
    <property type="nucleotide sequence ID" value="NZ_JAOVZB010000001.1"/>
</dbReference>
<protein>
    <recommendedName>
        <fullName evidence="5">Succinylglutamate desuccinylase</fullName>
        <ecNumber evidence="5">3.5.1.96</ecNumber>
    </recommendedName>
</protein>
<reference evidence="8 9" key="1">
    <citation type="submission" date="2022-10" db="EMBL/GenBank/DDBJ databases">
        <title>Marinomonas transparenta sp. nov. and Marinomonas sargassi sp. nov., isolated from marine alga (Sargassum natans (L.) Gaillon).</title>
        <authorList>
            <person name="Wang Y."/>
        </authorList>
    </citation>
    <scope>NUCLEOTIDE SEQUENCE [LARGE SCALE GENOMIC DNA]</scope>
    <source>
        <strain evidence="8 9">C2222</strain>
    </source>
</reference>
<name>A0ABT2YQ66_9GAMM</name>
<keyword evidence="9" id="KW-1185">Reference proteome</keyword>
<dbReference type="CDD" id="cd03855">
    <property type="entry name" value="M14_ASTE"/>
    <property type="match status" value="1"/>
</dbReference>
<dbReference type="NCBIfam" id="NF003706">
    <property type="entry name" value="PRK05324.1"/>
    <property type="match status" value="1"/>
</dbReference>
<dbReference type="Gene3D" id="3.40.630.10">
    <property type="entry name" value="Zn peptidases"/>
    <property type="match status" value="1"/>
</dbReference>
<dbReference type="InterPro" id="IPR050178">
    <property type="entry name" value="AspA/AstE_fam"/>
</dbReference>
<feature type="active site" evidence="5">
    <location>
        <position position="215"/>
    </location>
</feature>
<comment type="catalytic activity">
    <reaction evidence="5">
        <text>N-succinyl-L-glutamate + H2O = L-glutamate + succinate</text>
        <dbReference type="Rhea" id="RHEA:15169"/>
        <dbReference type="ChEBI" id="CHEBI:15377"/>
        <dbReference type="ChEBI" id="CHEBI:29985"/>
        <dbReference type="ChEBI" id="CHEBI:30031"/>
        <dbReference type="ChEBI" id="CHEBI:58763"/>
        <dbReference type="EC" id="3.5.1.96"/>
    </reaction>
</comment>
<comment type="similarity">
    <text evidence="5">Belongs to the AspA/AstE family. Succinylglutamate desuccinylase subfamily.</text>
</comment>
<dbReference type="Proteomes" id="UP001209713">
    <property type="component" value="Unassembled WGS sequence"/>
</dbReference>
<dbReference type="PIRSF" id="PIRSF017020">
    <property type="entry name" value="AstE"/>
    <property type="match status" value="1"/>
</dbReference>
<organism evidence="8 9">
    <name type="scientific">Marinomonas sargassi</name>
    <dbReference type="NCBI Taxonomy" id="2984494"/>
    <lineage>
        <taxon>Bacteria</taxon>
        <taxon>Pseudomonadati</taxon>
        <taxon>Pseudomonadota</taxon>
        <taxon>Gammaproteobacteria</taxon>
        <taxon>Oceanospirillales</taxon>
        <taxon>Oceanospirillaceae</taxon>
        <taxon>Marinomonas</taxon>
    </lineage>
</organism>
<comment type="cofactor">
    <cofactor evidence="5">
        <name>Zn(2+)</name>
        <dbReference type="ChEBI" id="CHEBI:29105"/>
    </cofactor>
    <text evidence="5">Binds 1 zinc ion per subunit.</text>
</comment>
<evidence type="ECO:0000256" key="1">
    <source>
        <dbReference type="ARBA" id="ARBA00022503"/>
    </source>
</evidence>
<dbReference type="HAMAP" id="MF_00767">
    <property type="entry name" value="Arg_catab_AstE"/>
    <property type="match status" value="1"/>
</dbReference>
<evidence type="ECO:0000259" key="6">
    <source>
        <dbReference type="Pfam" id="PF04952"/>
    </source>
</evidence>
<evidence type="ECO:0000256" key="2">
    <source>
        <dbReference type="ARBA" id="ARBA00022723"/>
    </source>
</evidence>
<evidence type="ECO:0000256" key="5">
    <source>
        <dbReference type="HAMAP-Rule" id="MF_00767"/>
    </source>
</evidence>
<gene>
    <name evidence="5" type="primary">astE</name>
    <name evidence="8" type="ORF">OFY17_02945</name>
</gene>
<evidence type="ECO:0000313" key="9">
    <source>
        <dbReference type="Proteomes" id="UP001209713"/>
    </source>
</evidence>
<keyword evidence="1 5" id="KW-0056">Arginine metabolism</keyword>